<evidence type="ECO:0000313" key="17">
    <source>
        <dbReference type="Proteomes" id="UP000176944"/>
    </source>
</evidence>
<dbReference type="GO" id="GO:0005524">
    <property type="term" value="F:ATP binding"/>
    <property type="evidence" value="ECO:0007669"/>
    <property type="project" value="UniProtKB-UniRule"/>
</dbReference>
<dbReference type="AlphaFoldDB" id="A0A1D9GB07"/>
<comment type="pathway">
    <text evidence="2 14">Cofactor biosynthesis; FMN biosynthesis; FMN from riboflavin (ATP route): step 1/1.</text>
</comment>
<keyword evidence="6 14" id="KW-0548">Nucleotidyltransferase</keyword>
<evidence type="ECO:0000256" key="10">
    <source>
        <dbReference type="ARBA" id="ARBA00022840"/>
    </source>
</evidence>
<accession>A0A1D9GB07</accession>
<keyword evidence="5 14" id="KW-0808">Transferase</keyword>
<sequence length="340" mass="37178">MWITSSLTTALTPTAVALGNFDGVHLGHQQVIAPILPKPVTAQAQALTSSNLEQFSNPETTGPNLDPNLELIYPTVATFNPHPREFFSGQAWKLLTPPTEKAQQLSALGVQQLALLPFNRELASLSPQEFVEKILVEQLQAQQVSVGEDFCFGHKRAGTATDLDAIASAYGITVHIVSLYKRQDQRISSSSIRQSLAQGDIDKANRFLGRPYTLIGIVEKGQQLGRTIGFPTANLHLPPDKFLPKLGVYCVEVSHGPESSNLDTNLSSHPGVMNIGMRPTVKGTSLTVEVHLFDWSGDLYGKTLTVSLKQFIRSEQKFSSLDQLKAQIQIDCEAARDFFG</sequence>
<evidence type="ECO:0000256" key="11">
    <source>
        <dbReference type="ARBA" id="ARBA00023268"/>
    </source>
</evidence>
<dbReference type="Pfam" id="PF01687">
    <property type="entry name" value="Flavokinase"/>
    <property type="match status" value="1"/>
</dbReference>
<comment type="pathway">
    <text evidence="1 14">Cofactor biosynthesis; FAD biosynthesis; FAD from FMN: step 1/1.</text>
</comment>
<dbReference type="GO" id="GO:0006747">
    <property type="term" value="P:FAD biosynthetic process"/>
    <property type="evidence" value="ECO:0007669"/>
    <property type="project" value="UniProtKB-UniRule"/>
</dbReference>
<dbReference type="GO" id="GO:0003919">
    <property type="term" value="F:FMN adenylyltransferase activity"/>
    <property type="evidence" value="ECO:0007669"/>
    <property type="project" value="UniProtKB-UniRule"/>
</dbReference>
<feature type="domain" description="Riboflavin kinase" evidence="15">
    <location>
        <begin position="207"/>
        <end position="340"/>
    </location>
</feature>
<comment type="catalytic activity">
    <reaction evidence="12 14">
        <text>riboflavin + ATP = FMN + ADP + H(+)</text>
        <dbReference type="Rhea" id="RHEA:14357"/>
        <dbReference type="ChEBI" id="CHEBI:15378"/>
        <dbReference type="ChEBI" id="CHEBI:30616"/>
        <dbReference type="ChEBI" id="CHEBI:57986"/>
        <dbReference type="ChEBI" id="CHEBI:58210"/>
        <dbReference type="ChEBI" id="CHEBI:456216"/>
        <dbReference type="EC" id="2.7.1.26"/>
    </reaction>
</comment>
<evidence type="ECO:0000256" key="8">
    <source>
        <dbReference type="ARBA" id="ARBA00022777"/>
    </source>
</evidence>
<proteinExistence type="inferred from homology"/>
<evidence type="ECO:0000256" key="1">
    <source>
        <dbReference type="ARBA" id="ARBA00004726"/>
    </source>
</evidence>
<dbReference type="Gene3D" id="3.40.50.620">
    <property type="entry name" value="HUPs"/>
    <property type="match status" value="1"/>
</dbReference>
<gene>
    <name evidence="16" type="ORF">BJP36_15975</name>
</gene>
<dbReference type="InterPro" id="IPR002606">
    <property type="entry name" value="Riboflavin_kinase_bac"/>
</dbReference>
<comment type="similarity">
    <text evidence="14">Belongs to the ribF family.</text>
</comment>
<organism evidence="16 17">
    <name type="scientific">Moorena producens (strain JHB)</name>
    <dbReference type="NCBI Taxonomy" id="1454205"/>
    <lineage>
        <taxon>Bacteria</taxon>
        <taxon>Bacillati</taxon>
        <taxon>Cyanobacteriota</taxon>
        <taxon>Cyanophyceae</taxon>
        <taxon>Coleofasciculales</taxon>
        <taxon>Coleofasciculaceae</taxon>
        <taxon>Moorena</taxon>
    </lineage>
</organism>
<evidence type="ECO:0000256" key="13">
    <source>
        <dbReference type="ARBA" id="ARBA00049494"/>
    </source>
</evidence>
<dbReference type="PANTHER" id="PTHR22749:SF6">
    <property type="entry name" value="RIBOFLAVIN KINASE"/>
    <property type="match status" value="1"/>
</dbReference>
<evidence type="ECO:0000259" key="15">
    <source>
        <dbReference type="SMART" id="SM00904"/>
    </source>
</evidence>
<dbReference type="Proteomes" id="UP000176944">
    <property type="component" value="Chromosome"/>
</dbReference>
<protein>
    <recommendedName>
        <fullName evidence="14">Riboflavin biosynthesis protein</fullName>
    </recommendedName>
    <domain>
        <recommendedName>
            <fullName evidence="14">Riboflavin kinase</fullName>
            <ecNumber evidence="14">2.7.1.26</ecNumber>
        </recommendedName>
        <alternativeName>
            <fullName evidence="14">Flavokinase</fullName>
        </alternativeName>
    </domain>
    <domain>
        <recommendedName>
            <fullName evidence="14">FMN adenylyltransferase</fullName>
            <ecNumber evidence="14">2.7.7.2</ecNumber>
        </recommendedName>
        <alternativeName>
            <fullName evidence="14">FAD pyrophosphorylase</fullName>
        </alternativeName>
        <alternativeName>
            <fullName evidence="14">FAD synthase</fullName>
        </alternativeName>
    </domain>
</protein>
<evidence type="ECO:0000256" key="12">
    <source>
        <dbReference type="ARBA" id="ARBA00047880"/>
    </source>
</evidence>
<dbReference type="UniPathway" id="UPA00277">
    <property type="reaction ID" value="UER00407"/>
</dbReference>
<dbReference type="SMART" id="SM00904">
    <property type="entry name" value="Flavokinase"/>
    <property type="match status" value="1"/>
</dbReference>
<dbReference type="CDD" id="cd02064">
    <property type="entry name" value="FAD_synthetase_N"/>
    <property type="match status" value="1"/>
</dbReference>
<dbReference type="EC" id="2.7.1.26" evidence="14"/>
<name>A0A1D9GB07_MOOP1</name>
<evidence type="ECO:0000256" key="9">
    <source>
        <dbReference type="ARBA" id="ARBA00022827"/>
    </source>
</evidence>
<keyword evidence="11" id="KW-0511">Multifunctional enzyme</keyword>
<keyword evidence="7 14" id="KW-0547">Nucleotide-binding</keyword>
<evidence type="ECO:0000256" key="2">
    <source>
        <dbReference type="ARBA" id="ARBA00005201"/>
    </source>
</evidence>
<evidence type="ECO:0000256" key="7">
    <source>
        <dbReference type="ARBA" id="ARBA00022741"/>
    </source>
</evidence>
<dbReference type="UniPathway" id="UPA00276">
    <property type="reaction ID" value="UER00406"/>
</dbReference>
<dbReference type="InterPro" id="IPR014729">
    <property type="entry name" value="Rossmann-like_a/b/a_fold"/>
</dbReference>
<dbReference type="NCBIfam" id="NF004162">
    <property type="entry name" value="PRK05627.1-5"/>
    <property type="match status" value="1"/>
</dbReference>
<dbReference type="GO" id="GO:0009231">
    <property type="term" value="P:riboflavin biosynthetic process"/>
    <property type="evidence" value="ECO:0007669"/>
    <property type="project" value="InterPro"/>
</dbReference>
<dbReference type="PANTHER" id="PTHR22749">
    <property type="entry name" value="RIBOFLAVIN KINASE/FMN ADENYLYLTRANSFERASE"/>
    <property type="match status" value="1"/>
</dbReference>
<dbReference type="GO" id="GO:0008531">
    <property type="term" value="F:riboflavin kinase activity"/>
    <property type="evidence" value="ECO:0007669"/>
    <property type="project" value="UniProtKB-UniRule"/>
</dbReference>
<dbReference type="InterPro" id="IPR015864">
    <property type="entry name" value="FAD_synthase"/>
</dbReference>
<dbReference type="PIRSF" id="PIRSF004491">
    <property type="entry name" value="FAD_Synth"/>
    <property type="match status" value="1"/>
</dbReference>
<dbReference type="SUPFAM" id="SSF52374">
    <property type="entry name" value="Nucleotidylyl transferase"/>
    <property type="match status" value="1"/>
</dbReference>
<dbReference type="InterPro" id="IPR015865">
    <property type="entry name" value="Riboflavin_kinase_bac/euk"/>
</dbReference>
<reference evidence="17" key="1">
    <citation type="submission" date="2016-10" db="EMBL/GenBank/DDBJ databases">
        <title>Comparative genomics uncovers the prolific and rare metabolic potential of the cyanobacterial genus Moorea.</title>
        <authorList>
            <person name="Leao T."/>
            <person name="Castelao G."/>
            <person name="Korobeynikov A."/>
            <person name="Monroe E.A."/>
            <person name="Podell S."/>
            <person name="Glukhov E."/>
            <person name="Allen E."/>
            <person name="Gerwick W.H."/>
            <person name="Gerwick L."/>
        </authorList>
    </citation>
    <scope>NUCLEOTIDE SEQUENCE [LARGE SCALE GENOMIC DNA]</scope>
    <source>
        <strain evidence="17">JHB</strain>
    </source>
</reference>
<dbReference type="Pfam" id="PF06574">
    <property type="entry name" value="FAD_syn"/>
    <property type="match status" value="2"/>
</dbReference>
<dbReference type="EC" id="2.7.7.2" evidence="14"/>
<keyword evidence="10 14" id="KW-0067">ATP-binding</keyword>
<dbReference type="InterPro" id="IPR023465">
    <property type="entry name" value="Riboflavin_kinase_dom_sf"/>
</dbReference>
<evidence type="ECO:0000256" key="14">
    <source>
        <dbReference type="PIRNR" id="PIRNR004491"/>
    </source>
</evidence>
<dbReference type="SUPFAM" id="SSF82114">
    <property type="entry name" value="Riboflavin kinase-like"/>
    <property type="match status" value="1"/>
</dbReference>
<evidence type="ECO:0000256" key="6">
    <source>
        <dbReference type="ARBA" id="ARBA00022695"/>
    </source>
</evidence>
<dbReference type="Gene3D" id="2.40.30.30">
    <property type="entry name" value="Riboflavin kinase-like"/>
    <property type="match status" value="1"/>
</dbReference>
<dbReference type="NCBIfam" id="NF004160">
    <property type="entry name" value="PRK05627.1-3"/>
    <property type="match status" value="1"/>
</dbReference>
<keyword evidence="9 14" id="KW-0274">FAD</keyword>
<keyword evidence="3 14" id="KW-0285">Flavoprotein</keyword>
<keyword evidence="8 14" id="KW-0418">Kinase</keyword>
<dbReference type="GO" id="GO:0009398">
    <property type="term" value="P:FMN biosynthetic process"/>
    <property type="evidence" value="ECO:0007669"/>
    <property type="project" value="UniProtKB-UniRule"/>
</dbReference>
<evidence type="ECO:0000256" key="3">
    <source>
        <dbReference type="ARBA" id="ARBA00022630"/>
    </source>
</evidence>
<evidence type="ECO:0000256" key="4">
    <source>
        <dbReference type="ARBA" id="ARBA00022643"/>
    </source>
</evidence>
<dbReference type="EMBL" id="CP017708">
    <property type="protein sequence ID" value="AOY84714.1"/>
    <property type="molecule type" value="Genomic_DNA"/>
</dbReference>
<evidence type="ECO:0000313" key="16">
    <source>
        <dbReference type="EMBL" id="AOY84714.1"/>
    </source>
</evidence>
<dbReference type="InterPro" id="IPR023468">
    <property type="entry name" value="Riboflavin_kinase"/>
</dbReference>
<comment type="catalytic activity">
    <reaction evidence="13 14">
        <text>FMN + ATP + H(+) = FAD + diphosphate</text>
        <dbReference type="Rhea" id="RHEA:17237"/>
        <dbReference type="ChEBI" id="CHEBI:15378"/>
        <dbReference type="ChEBI" id="CHEBI:30616"/>
        <dbReference type="ChEBI" id="CHEBI:33019"/>
        <dbReference type="ChEBI" id="CHEBI:57692"/>
        <dbReference type="ChEBI" id="CHEBI:58210"/>
        <dbReference type="EC" id="2.7.7.2"/>
    </reaction>
</comment>
<evidence type="ECO:0000256" key="5">
    <source>
        <dbReference type="ARBA" id="ARBA00022679"/>
    </source>
</evidence>
<keyword evidence="4 14" id="KW-0288">FMN</keyword>
<dbReference type="NCBIfam" id="TIGR00083">
    <property type="entry name" value="ribF"/>
    <property type="match status" value="1"/>
</dbReference>